<keyword evidence="7" id="KW-1185">Reference proteome</keyword>
<dbReference type="Pfam" id="PF12800">
    <property type="entry name" value="Fer4_4"/>
    <property type="match status" value="1"/>
</dbReference>
<feature type="domain" description="4Fe-4S ferredoxin-type" evidence="5">
    <location>
        <begin position="36"/>
        <end position="66"/>
    </location>
</feature>
<dbReference type="GO" id="GO:0051539">
    <property type="term" value="F:4 iron, 4 sulfur cluster binding"/>
    <property type="evidence" value="ECO:0007669"/>
    <property type="project" value="UniProtKB-KW"/>
</dbReference>
<accession>A0AAX4FU92</accession>
<evidence type="ECO:0000259" key="5">
    <source>
        <dbReference type="PROSITE" id="PS51379"/>
    </source>
</evidence>
<dbReference type="EMBL" id="CP137642">
    <property type="protein sequence ID" value="WOX57434.1"/>
    <property type="molecule type" value="Genomic_DNA"/>
</dbReference>
<keyword evidence="3" id="KW-0408">Iron</keyword>
<sequence>MRSIVYYVREFLRPEWLKKFFFVKTAPLVTPPYFKGYPTRTEKECTGCFTCMMICPAPDAIAVLRRKEQWEPEVYPGHCIRCGLCVEACPEGVLSSGRVLELAGRDATAFWHSYHLEVDESLCMRCGNCCVACPINRQIDPRLAATGTSTSDDVIMRVKGGRVQILHEEKCTGCKTCETQCPSGAMRVARMVEGVQFLDEVGS</sequence>
<dbReference type="InterPro" id="IPR050572">
    <property type="entry name" value="Fe-S_Ferredoxin"/>
</dbReference>
<gene>
    <name evidence="6" type="ORF">R6Y96_09075</name>
</gene>
<dbReference type="SUPFAM" id="SSF54862">
    <property type="entry name" value="4Fe-4S ferredoxins"/>
    <property type="match status" value="1"/>
</dbReference>
<dbReference type="GO" id="GO:0046872">
    <property type="term" value="F:metal ion binding"/>
    <property type="evidence" value="ECO:0007669"/>
    <property type="project" value="UniProtKB-KW"/>
</dbReference>
<evidence type="ECO:0000313" key="6">
    <source>
        <dbReference type="EMBL" id="WOX57434.1"/>
    </source>
</evidence>
<keyword evidence="2" id="KW-0479">Metal-binding</keyword>
<dbReference type="PROSITE" id="PS51379">
    <property type="entry name" value="4FE4S_FER_2"/>
    <property type="match status" value="4"/>
</dbReference>
<dbReference type="GeneID" id="85733306"/>
<organism evidence="6 7">
    <name type="scientific">Methanoculleus receptaculi</name>
    <dbReference type="NCBI Taxonomy" id="394967"/>
    <lineage>
        <taxon>Archaea</taxon>
        <taxon>Methanobacteriati</taxon>
        <taxon>Methanobacteriota</taxon>
        <taxon>Stenosarchaea group</taxon>
        <taxon>Methanomicrobia</taxon>
        <taxon>Methanomicrobiales</taxon>
        <taxon>Methanomicrobiaceae</taxon>
        <taxon>Methanoculleus</taxon>
    </lineage>
</organism>
<dbReference type="PANTHER" id="PTHR43687">
    <property type="entry name" value="ADENYLYLSULFATE REDUCTASE, BETA SUBUNIT"/>
    <property type="match status" value="1"/>
</dbReference>
<name>A0AAX4FU92_9EURY</name>
<dbReference type="Pfam" id="PF00037">
    <property type="entry name" value="Fer4"/>
    <property type="match status" value="1"/>
</dbReference>
<feature type="domain" description="4Fe-4S ferredoxin-type" evidence="5">
    <location>
        <begin position="70"/>
        <end position="99"/>
    </location>
</feature>
<dbReference type="RefSeq" id="WP_318621041.1">
    <property type="nucleotide sequence ID" value="NZ_CP137642.1"/>
</dbReference>
<protein>
    <submittedName>
        <fullName evidence="6">4Fe-4S binding protein</fullName>
    </submittedName>
</protein>
<dbReference type="PANTHER" id="PTHR43687:SF1">
    <property type="entry name" value="FERREDOXIN III"/>
    <property type="match status" value="1"/>
</dbReference>
<feature type="domain" description="4Fe-4S ferredoxin-type" evidence="5">
    <location>
        <begin position="114"/>
        <end position="142"/>
    </location>
</feature>
<keyword evidence="4" id="KW-0411">Iron-sulfur</keyword>
<evidence type="ECO:0000256" key="1">
    <source>
        <dbReference type="ARBA" id="ARBA00022485"/>
    </source>
</evidence>
<proteinExistence type="predicted"/>
<dbReference type="Pfam" id="PF13237">
    <property type="entry name" value="Fer4_10"/>
    <property type="match status" value="1"/>
</dbReference>
<reference evidence="6 7" key="1">
    <citation type="submission" date="2023-10" db="EMBL/GenBank/DDBJ databases">
        <title>The complete genome sequence of Methanoculleus receptaculi DSM 18860.</title>
        <authorList>
            <person name="Lai S.-J."/>
            <person name="You Y.-T."/>
            <person name="Chen S.-C."/>
        </authorList>
    </citation>
    <scope>NUCLEOTIDE SEQUENCE [LARGE SCALE GENOMIC DNA]</scope>
    <source>
        <strain evidence="6 7">DSM 18860</strain>
    </source>
</reference>
<keyword evidence="1" id="KW-0004">4Fe-4S</keyword>
<dbReference type="InterPro" id="IPR017900">
    <property type="entry name" value="4Fe4S_Fe_S_CS"/>
</dbReference>
<dbReference type="PROSITE" id="PS00198">
    <property type="entry name" value="4FE4S_FER_1"/>
    <property type="match status" value="3"/>
</dbReference>
<dbReference type="Proteomes" id="UP001305652">
    <property type="component" value="Chromosome"/>
</dbReference>
<evidence type="ECO:0000256" key="2">
    <source>
        <dbReference type="ARBA" id="ARBA00022723"/>
    </source>
</evidence>
<dbReference type="Gene3D" id="3.30.70.20">
    <property type="match status" value="3"/>
</dbReference>
<dbReference type="GO" id="GO:0016491">
    <property type="term" value="F:oxidoreductase activity"/>
    <property type="evidence" value="ECO:0007669"/>
    <property type="project" value="UniProtKB-ARBA"/>
</dbReference>
<dbReference type="InterPro" id="IPR017896">
    <property type="entry name" value="4Fe4S_Fe-S-bd"/>
</dbReference>
<evidence type="ECO:0000313" key="7">
    <source>
        <dbReference type="Proteomes" id="UP001305652"/>
    </source>
</evidence>
<dbReference type="AlphaFoldDB" id="A0AAX4FU92"/>
<evidence type="ECO:0000256" key="4">
    <source>
        <dbReference type="ARBA" id="ARBA00023014"/>
    </source>
</evidence>
<evidence type="ECO:0000256" key="3">
    <source>
        <dbReference type="ARBA" id="ARBA00023004"/>
    </source>
</evidence>
<dbReference type="KEGG" id="mrc:R6Y96_09075"/>
<feature type="domain" description="4Fe-4S ferredoxin-type" evidence="5">
    <location>
        <begin position="161"/>
        <end position="191"/>
    </location>
</feature>